<dbReference type="EMBL" id="MCFH01000024">
    <property type="protein sequence ID" value="ORX49241.1"/>
    <property type="molecule type" value="Genomic_DNA"/>
</dbReference>
<organism evidence="1 2">
    <name type="scientific">Piromyces finnis</name>
    <dbReference type="NCBI Taxonomy" id="1754191"/>
    <lineage>
        <taxon>Eukaryota</taxon>
        <taxon>Fungi</taxon>
        <taxon>Fungi incertae sedis</taxon>
        <taxon>Chytridiomycota</taxon>
        <taxon>Chytridiomycota incertae sedis</taxon>
        <taxon>Neocallimastigomycetes</taxon>
        <taxon>Neocallimastigales</taxon>
        <taxon>Neocallimastigaceae</taxon>
        <taxon>Piromyces</taxon>
    </lineage>
</organism>
<dbReference type="Proteomes" id="UP000193719">
    <property type="component" value="Unassembled WGS sequence"/>
</dbReference>
<dbReference type="STRING" id="1754191.A0A1Y1V8B4"/>
<evidence type="ECO:0000313" key="1">
    <source>
        <dbReference type="EMBL" id="ORX49241.1"/>
    </source>
</evidence>
<keyword evidence="2" id="KW-1185">Reference proteome</keyword>
<dbReference type="AlphaFoldDB" id="A0A1Y1V8B4"/>
<name>A0A1Y1V8B4_9FUNG</name>
<proteinExistence type="predicted"/>
<comment type="caution">
    <text evidence="1">The sequence shown here is derived from an EMBL/GenBank/DDBJ whole genome shotgun (WGS) entry which is preliminary data.</text>
</comment>
<reference evidence="1 2" key="1">
    <citation type="submission" date="2016-08" db="EMBL/GenBank/DDBJ databases">
        <title>Genomes of anaerobic fungi encode conserved fungal cellulosomes for biomass hydrolysis.</title>
        <authorList>
            <consortium name="DOE Joint Genome Institute"/>
            <person name="Haitjema C.H."/>
            <person name="Gilmore S.P."/>
            <person name="Henske J.K."/>
            <person name="Solomon K.V."/>
            <person name="De Groot R."/>
            <person name="Kuo A."/>
            <person name="Mondo S.J."/>
            <person name="Salamov A.A."/>
            <person name="Labutti K."/>
            <person name="Zhao Z."/>
            <person name="Chiniquy J."/>
            <person name="Barry K."/>
            <person name="Brewer H.M."/>
            <person name="Purvine S.O."/>
            <person name="Wright A.T."/>
            <person name="Boxma B."/>
            <person name="Van Alen T."/>
            <person name="Hackstein J.H."/>
            <person name="Baker S.E."/>
            <person name="Grigoriev I.V."/>
            <person name="O'Malley M.A."/>
        </authorList>
    </citation>
    <scope>NUCLEOTIDE SEQUENCE [LARGE SCALE GENOMIC DNA]</scope>
    <source>
        <strain evidence="2">finn</strain>
    </source>
</reference>
<reference evidence="1 2" key="2">
    <citation type="submission" date="2016-08" db="EMBL/GenBank/DDBJ databases">
        <title>Pervasive Adenine N6-methylation of Active Genes in Fungi.</title>
        <authorList>
            <consortium name="DOE Joint Genome Institute"/>
            <person name="Mondo S.J."/>
            <person name="Dannebaum R.O."/>
            <person name="Kuo R.C."/>
            <person name="Labutti K."/>
            <person name="Haridas S."/>
            <person name="Kuo A."/>
            <person name="Salamov A."/>
            <person name="Ahrendt S.R."/>
            <person name="Lipzen A."/>
            <person name="Sullivan W."/>
            <person name="Andreopoulos W.B."/>
            <person name="Clum A."/>
            <person name="Lindquist E."/>
            <person name="Daum C."/>
            <person name="Ramamoorthy G.K."/>
            <person name="Gryganskyi A."/>
            <person name="Culley D."/>
            <person name="Magnuson J.K."/>
            <person name="James T.Y."/>
            <person name="O'Malley M.A."/>
            <person name="Stajich J.E."/>
            <person name="Spatafora J.W."/>
            <person name="Visel A."/>
            <person name="Grigoriev I.V."/>
        </authorList>
    </citation>
    <scope>NUCLEOTIDE SEQUENCE [LARGE SCALE GENOMIC DNA]</scope>
    <source>
        <strain evidence="2">finn</strain>
    </source>
</reference>
<accession>A0A1Y1V8B4</accession>
<protein>
    <submittedName>
        <fullName evidence="1">Uncharacterized protein</fullName>
    </submittedName>
</protein>
<evidence type="ECO:0000313" key="2">
    <source>
        <dbReference type="Proteomes" id="UP000193719"/>
    </source>
</evidence>
<gene>
    <name evidence="1" type="ORF">BCR36DRAFT_66806</name>
</gene>
<sequence>MSGFQDFVGSNSACAGINPTMQLVNQLDKDGSLRKGKFPEQGMNFLSPSQAPIVNNEHKTVDNFFNNGNTMPEMHDSFQFKNFYNELNTIVPPAPTIPSLMVNTPKPPVVEAHKQNINKMDNWATDFMNETSASFINDFNQMQTTPQPQLQPFNTPLMYQNPMPQFQFQTPYATMLNSN</sequence>